<dbReference type="Pfam" id="PF13585">
    <property type="entry name" value="CHU_C"/>
    <property type="match status" value="1"/>
</dbReference>
<gene>
    <name evidence="2" type="ORF">JI750_05160</name>
</gene>
<keyword evidence="1" id="KW-0732">Signal</keyword>
<dbReference type="NCBIfam" id="TIGR04131">
    <property type="entry name" value="Bac_Flav_CTERM"/>
    <property type="match status" value="1"/>
</dbReference>
<reference evidence="2 3" key="1">
    <citation type="submission" date="2021-01" db="EMBL/GenBank/DDBJ databases">
        <title>Genome seq and assembly of Flavobacterium sp. GN10.</title>
        <authorList>
            <person name="Chhetri G."/>
        </authorList>
    </citation>
    <scope>NUCLEOTIDE SEQUENCE [LARGE SCALE GENOMIC DNA]</scope>
    <source>
        <strain evidence="2 3">GN10</strain>
    </source>
</reference>
<name>A0ABS1K9S4_9FLAO</name>
<dbReference type="EMBL" id="JAERSF010000001">
    <property type="protein sequence ID" value="MBL0736261.1"/>
    <property type="molecule type" value="Genomic_DNA"/>
</dbReference>
<dbReference type="Gene3D" id="2.60.40.740">
    <property type="match status" value="1"/>
</dbReference>
<feature type="chain" id="PRO_5045244418" evidence="1">
    <location>
        <begin position="25"/>
        <end position="5416"/>
    </location>
</feature>
<evidence type="ECO:0000313" key="3">
    <source>
        <dbReference type="Proteomes" id="UP000603728"/>
    </source>
</evidence>
<feature type="signal peptide" evidence="1">
    <location>
        <begin position="1"/>
        <end position="24"/>
    </location>
</feature>
<evidence type="ECO:0000256" key="1">
    <source>
        <dbReference type="SAM" id="SignalP"/>
    </source>
</evidence>
<accession>A0ABS1K9S4</accession>
<dbReference type="InterPro" id="IPR026341">
    <property type="entry name" value="T9SS_type_B"/>
</dbReference>
<dbReference type="InterPro" id="IPR025667">
    <property type="entry name" value="SprB_repeat"/>
</dbReference>
<keyword evidence="3" id="KW-1185">Reference proteome</keyword>
<sequence>MKKPTTLRTLIFVLALLFNFASYSQNWVAFNSKLNSSSNENLFLKANNQFNGQFGLGTNSENGPGKPAFAMVNPAIKYAQSPYLGTVSICPNDGKELPKLFLCGSNETREIKTGLVNPISIVWEKFNAGGSCLNVLNTNCANESSAASCWKSVGTAVDYVASEAGQFRVRIVDNAGIPYTFYFNVYQNTLDPGAIAKNDIIKYGTTCTINGKITVNGFGGGYEYGLTTSTSPPSTWQDSNIFNVTAAGSYNVFIRLKGVSGSCDFKVPNIVIELKDFSVGTQINSPKCSGELGSIRVYNINKNANLQYIYKLSGPTNITTPATTDFEHTFVGLTSGTYTVETTIVGAPNCMKDTKTNQVIVASPSTLRNTSTQTKDLSPCATGIITGSATGGKTPYRYSVNINNAGFVNVANVDGEVTVAQSGTYVVRVEDANGCTADKTFTIGAVEKPTYTVQKVDGNCTGGKGSITINITEAKGFTDLQYSINNGASYQTGNTFTNLDSGIYYVIVQYRKNGVTGNRGSYCTDAPIMTTVGAANPLSASAGIAALSGCGPAGEEEKGLARIVNPQGGIPFPGANPYQYKFMDSPWQNSNEMYIKPGGPYTFSIKDAAGCTYDMTGIYLDPKPAAPEIKILDPVFNCDGSATSTVQVNGGVPDAKYSYKYYIDGFLNPNTPSNVFLNVPQGPHTITVEYTVTSVKTYSNLLVESFGSGGTTTTPGIAGTYCFNDQRVDPPYTCSLNGTPTRSVEDNQYSVANDFWRSDDYDNRGRYTGNGAWYHFKDHTTAGSATPDSKGRFLLINIGKAAGDYGVLYSKDIVDVIPNQPVLIDLYVGNLLKLGKDGDSPILIFELVDEDGNVVATDKTGKIAEDKNGPERNKWLLKSLALNPGDNKKLTFKIRSGSTEYGGNDLVMDDIWVRQIPRACGTVQDFDITIDPSKVFNASVTGVKDVLCYGDKNGEITISAVNFDPKKGFQYSIDGGLNWTTIKPVPAASSGSVTLKNLEGKNYQIQVRYEDKAGSCLVPLTQDVKAPPVLDVTATIFKPATCIEGATIRAKATGGTPAYEFELLDAATGAVVKPRQPVSDLVNMTTDFIDVHKGVYKVKAYDKNGCKNNVDVTITVNTPDPIEAVLATSSNLCYTATNKATIVVTVRGGTAPFTYSINGAPAVDSNTFKDLVPGSYVITVTDGNGCKDDTEAIVIEPELTVAASVTQTLKCVAPPATASAIITGKIEGGKSPFGVTLVSGPGAGTFAYPTSDTFTFTATVPGTYTFEISDSQKFVCKTTAQAEIKAPTKPVASAAPENPKCYGAATGSVVLSGSLGSGSGYEYNFNNGGFKTNATYTGLSANTTYSYQVRDDNGCVSDVKTFTLTQPSELKGDIKATEIGCNGNNTVKAIVTVTASNGTGPKYQYSFNNNTSYSTKNTYETDIAGDVTAYIKDENGCEIGPLKVTIAAKNPITAIDIVSDSGLSCPANTATVTIKAQGGVGPIKYKIITPTVSAENTDGIFASLSPGLYTFQATDKNGCSLTIDHTVSGIPAIKVTGTVESPVKCFGDKGSVQFVVSGTTRFAYNIVNSANASVGSNTDTTNLTIDLTNLPSSNYTITVTDKVTNCQAQYTVNLTQPAAAINVTATATKITCNNGKSDITVVVMGGTKNYTYAVARSTDPKPTVFGTSEVLTVDTNLGTNVKWTVYVKDANGCEGSFTVDIESEQKPTVTAVLDSQCGPTGTGNIFTITATGNGLAPLKYSIDGTTFKTGNTFNVPAGIYTVTVEDKNGCRATAPTSIVVSEPLTALASVTKGLDCTATPNAQITVDITGGKGSYNYTIKKGTAAAGGVNTITAGPIVLSVAAADADTYEFDITDANGCNVKVSATVLPITNPVVSVKSFVNPSCDGYSDGAVELQATGGSGSGYKFNFNNLGFSDDTYYSNLGEGTYPYEVIDGKGCKHSGSITLTAPEKLIVSIDVVPFSCDVNSAKVPGTVTLNVTSGGTAPYRYSFNGGGLSGAPGANVLTLNDNTAGTDQSYTYTVTDANGCSVSGNGVLKALNAPKILEIKGTPIFCQPATRQVSTVTVTKVASTGVDPVTYAIIEPASQTGNVTGATSGVFTDLPVGIYKFKVTDNNKCFAIGTYEVKPVVNIDLNASISKQVYCKDDNSGVILLNVSGFNTTYKYSVNGVETTGVSASTVTIPNLADGDYSIIVTDEETGCTDTATLKITEPVKALTAIIDQKNANCKSATSKITVTADGGTGTYTYAFVQDGTDPSTKYQASNIADLGITPTPDWDVWVKDANGCTFKIDVNVKVDAAPTVTASAVGQCLGDGDYTITANGSGVGTLEYSIDGTNFKTDNKFIVTVAKDYTITVRDGNGCIATTTAPIHVYDKVTLSARIDKNITCTVGSEAAIITLIPGGGNPGYTYTSNPTTGTFTSPGVFETTTQGNYIFTVTDANGCSATIPSAVIIKTPTTPVITSVTPINILCNGATTGALTIVYDNTKGVGPFDIKVEQYQDLAHTIFVNDFGTQTTGLPAGYYVVTLKDSNDCTVTAFAQITEPDPIKIEYSFKPLKCTGKGITEGSITIEKVTGGTADYSYIVTGIGGYYKRFDNQTGGVAHFEIVNFGLYQIRVEDKNGCAPGIVEDILIAAPVTELGIKVSTTADCTNGGKATVEILGAFAGSGAFHFNIYNGTPQTWIKPVNPADPTDPAVIANIANGWIDETFPGSKVAEFTGLTPGKTYTFIIYDESTECYYFQTSKDPIPSTSTLAIESFTPQNITCKGANNGNVSFDIRSPYATPVNVKYEIFTAFTNVLMGTAGTTTIPAGATVTINPASSVPLPVGTYYVIITETSGGNSGCGVPSVNFNIKESTELLTVTASVSKDANCKNLSGIITASAVGGTPFVPVLPATGPAYFKYMLLLQTDAAPTDPKDTRWVTNNTFFANAANYTVYALDAYGCIAEYDISLTKDADPVVDMPAPFCYDGSTPFTITVTGTTDPSIADAPTYSVNGSNFTTNPDFEFNAAGNYDITIKDGNGCTDTKRFVVYPQLKLKVEKKKGLDCTPTPNAQIELIASGGEGSSYVLEYSLNGTGYLPVTLTAGNIFNAAVAGDYIFRVTDTGNPATPSCFVTEKLKIDAIPAITFDTIETNLTCENSGNGAITVNVTGGVGPFKFTLTDGTTTWGPQDESEFTGLDAGTNYTVTVQDGTSCTLQKNNIVITEPKALAASASVAPFNCDPVNNAVRKAIVTVNVTAGTGTGPYKYKFGTATDYDDNNTLSVDSNFTGIKTISYSVQDKNLCVFNGTVDVDAYKMLTGLTITGTDVTCIATQSDVTVVANGGYPGYTYAIVSPASAVGNITGATSGIFTGLDPDTYRFKATDSNGCSIEGNHTVEPVVNITASGANVKNVDCNETPAQANGSVAFTIANFTGAYTYNVSGPATGTATKVSYTGYDVITVTGLPIGKYKIDIEDSVTGCKASAEAEVGQPANPIAISIVSNTHANCKFGAKVTVKGEGGTIGTGYKYAFAADGATPVFGASASSVLDPSKTWIAYVQDANNCTAQIPIPIVVDPNPTIDSVSNVCYTGGPITVTLSGTVATGTGAPRYNIGNGWTYDDTFRLDAPGDYEFSIMDGNGCTSVTKFKYTLNQELLLTATLRDDITCKPGTAGDAVIDLVATQGAYTLPYKTIQYSKDGGSFDDVPSMPFTTSDSGTYTFRVEDAAGCVAVSKEVIVSPKTTPEFTYTKKDISCFGDNNGSFAITPSGGLEPYQYSIDGGVTYDPLTSEYIGLAKGIYHVYVKDAKECFVTHDIEIIEPAQLDVTPVITPFGCSTTNNIVDAVVTLNATFGTSPYSYSFDNGVNFSDIINSIPVNTAKTIKYVVVDKNGCRVSGDAVVNPYNPPKEITLDATPIYCNTPGAVTTVTVTSVTGPPAGTAYTYEITSPAAFVVSNNTGVFPNLVAGNVYEFKVTDDASHCYATGSIEVKKASEISVIEQSSNDVFCNGDSTGAITFEISNYITAGQYNYNLSPNPLAIVPVQTGDVVTYTGLGAGTYTFTVTDNVSGCTDEVTNFLIDQPANALDFTSVATDINCIKKTALITVTVANGTGTPGYKYAVLESGDTSAPVYGDSNVLEVDTDNGTKLAWDVYVKDLNNCSLTKVQNISTAPLPGGITIDPYSQCRDNITGKYTFTVRVASGVGPFTYSLNGVDFQDSETFVIDNPGAYTVTVKDANGCTITAPTQVVISDELVLSYSLDLLPSCDENDGEINGSATGGSSSANYIYTLDNNGFPQTGASFKFIKVSSGHHFIEVYDTVTKCTDRVEFDINPALPVSGFKVTGTGVTCFSYTNGTITASIDSGALNDGPIKYELFGTTKGSPVRDVNLPKQDSGTFTNLKPGDYTVTAVSARGCRTPLPFRVTEPDLITVQPPVVSQYKCTADNTSNYATVTVDMSTILGGSGKYTYFQFIKNGTDIVYEGPSNVYTETDYAGGKYSVNVFDNKGCMGTSLESEVFPFVAMDRIDVAITPITCAVNESIVVSVKAFDGSTITPLEYTVTGVKGTVYNQTYTHGSFTGLAIGQYVISVRNPLTGCIIKKDHFVNDPNTFDLIVENYSNITCYGALNGSVDLVLVDNLKVPTDDAGKFDYTITDNLGNPVTGGSSDATGKVTVSGLEAGNYNVKAVLVGSPYCEVETSFTIQQPVKALEISEIHNPISCSPGNDGRIVISADGGWPGVYQYELTGPVTSLYSDKFEFTDLPEGTYTLKVKDLGGCEVTTTVQLNNPLPITATATATATTLSCYGATDGIITVSGVTGGQGSNYAYILNMLSVTPVISTVSQDSPIFTGLGAGRYSVTIVDQLNCSGTTVEVTISEPAEIVPTLELATGITCKTDATLTLTAVGGTGTYEYSADKNFTTVLGTLPATFPVSVGDHQYFVRDTNGCISSISNNVTIDELEPLTLDVDLSNAIVYCKGDATAAIDAVAKGGLTNYQYTLFDGNGNQLRPAQSEGYFDLLPQGTYVVRVDSGDCQYDSAAIVINEPNEGLTVTSTATDATCFAANDGKITVTASGGTGVIKYAISPNLGLFDEKSVFDRLAPGKYTILVQDENSCFRILEHEIKEPNLLVGKVLGPIVQEICDGDKDGEFSIEISGGTPPYTVSLDNENGTYVAVNGTQHTFSALKGGIHNVYIKDASCITMLEVAMDKAVILKPVAEVTYDCVNNAQANMVIVTIDASNTNPTDVDYSLDNSGTYQPSNIFTNVPAGDHFIVARHTNGCEVPTPIFTVNAVAELGLIDITNQSKDINTIVVQASGGVAPYEYSFNGEPFSSSNSYRIYKTGDYVVIVRDKNGCEATITVHGTFYDFCMPNYFTPNGDGQNDTIGPDCGALAYKELTFDIYDRYGRVVAKYHVNGKWDGRYHGNELPTGDYWYVLKLNDPKDPREFVGHFTLYR</sequence>
<dbReference type="Pfam" id="PF13573">
    <property type="entry name" value="SprB"/>
    <property type="match status" value="8"/>
</dbReference>
<comment type="caution">
    <text evidence="2">The sequence shown here is derived from an EMBL/GenBank/DDBJ whole genome shotgun (WGS) entry which is preliminary data.</text>
</comment>
<evidence type="ECO:0000313" key="2">
    <source>
        <dbReference type="EMBL" id="MBL0736261.1"/>
    </source>
</evidence>
<proteinExistence type="predicted"/>
<organism evidence="2 3">
    <name type="scientific">Flavobacterium tagetis</name>
    <dbReference type="NCBI Taxonomy" id="2801336"/>
    <lineage>
        <taxon>Bacteria</taxon>
        <taxon>Pseudomonadati</taxon>
        <taxon>Bacteroidota</taxon>
        <taxon>Flavobacteriia</taxon>
        <taxon>Flavobacteriales</taxon>
        <taxon>Flavobacteriaceae</taxon>
        <taxon>Flavobacterium</taxon>
    </lineage>
</organism>
<protein>
    <submittedName>
        <fullName evidence="2">T9SS type B sorting domain-containing protein</fullName>
    </submittedName>
</protein>
<dbReference type="RefSeq" id="WP_201999244.1">
    <property type="nucleotide sequence ID" value="NZ_JAERSF010000001.1"/>
</dbReference>
<dbReference type="Proteomes" id="UP000603728">
    <property type="component" value="Unassembled WGS sequence"/>
</dbReference>